<reference evidence="1 2" key="1">
    <citation type="submission" date="2016-12" db="EMBL/GenBank/DDBJ databases">
        <title>The draft genome sequence of Actinophytocola sp. 11-183.</title>
        <authorList>
            <person name="Wang W."/>
            <person name="Yuan L."/>
        </authorList>
    </citation>
    <scope>NUCLEOTIDE SEQUENCE [LARGE SCALE GENOMIC DNA]</scope>
    <source>
        <strain evidence="1 2">11-183</strain>
    </source>
</reference>
<protein>
    <submittedName>
        <fullName evidence="1">Uncharacterized protein</fullName>
    </submittedName>
</protein>
<evidence type="ECO:0000313" key="1">
    <source>
        <dbReference type="EMBL" id="OLF15874.1"/>
    </source>
</evidence>
<name>A0A1Q8CND4_9PSEU</name>
<organism evidence="1 2">
    <name type="scientific">Actinophytocola xanthii</name>
    <dbReference type="NCBI Taxonomy" id="1912961"/>
    <lineage>
        <taxon>Bacteria</taxon>
        <taxon>Bacillati</taxon>
        <taxon>Actinomycetota</taxon>
        <taxon>Actinomycetes</taxon>
        <taxon>Pseudonocardiales</taxon>
        <taxon>Pseudonocardiaceae</taxon>
    </lineage>
</organism>
<keyword evidence="2" id="KW-1185">Reference proteome</keyword>
<sequence>MTLGYAASAAFWCAADSDVALGYAASAAFWCAADSDVALGYAASATALRYLQLQRVDCFVQSLHRRAVVPLGQPAARQQDRSQCFARFTRSSPDLRIRRVILRIHRVIEECHCPGR</sequence>
<proteinExistence type="predicted"/>
<evidence type="ECO:0000313" key="2">
    <source>
        <dbReference type="Proteomes" id="UP000185596"/>
    </source>
</evidence>
<gene>
    <name evidence="1" type="ORF">BU204_19345</name>
</gene>
<comment type="caution">
    <text evidence="1">The sequence shown here is derived from an EMBL/GenBank/DDBJ whole genome shotgun (WGS) entry which is preliminary data.</text>
</comment>
<accession>A0A1Q8CND4</accession>
<dbReference type="EMBL" id="MSIE01000035">
    <property type="protein sequence ID" value="OLF15874.1"/>
    <property type="molecule type" value="Genomic_DNA"/>
</dbReference>
<dbReference type="AlphaFoldDB" id="A0A1Q8CND4"/>
<dbReference type="Proteomes" id="UP000185596">
    <property type="component" value="Unassembled WGS sequence"/>
</dbReference>